<dbReference type="STRING" id="4846.A0A367IPQ5"/>
<dbReference type="AlphaFoldDB" id="A0A367IPQ5"/>
<organism evidence="1 2">
    <name type="scientific">Rhizopus stolonifer</name>
    <name type="common">Rhizopus nigricans</name>
    <dbReference type="NCBI Taxonomy" id="4846"/>
    <lineage>
        <taxon>Eukaryota</taxon>
        <taxon>Fungi</taxon>
        <taxon>Fungi incertae sedis</taxon>
        <taxon>Mucoromycota</taxon>
        <taxon>Mucoromycotina</taxon>
        <taxon>Mucoromycetes</taxon>
        <taxon>Mucorales</taxon>
        <taxon>Mucorineae</taxon>
        <taxon>Rhizopodaceae</taxon>
        <taxon>Rhizopus</taxon>
    </lineage>
</organism>
<feature type="non-terminal residue" evidence="1">
    <location>
        <position position="171"/>
    </location>
</feature>
<evidence type="ECO:0008006" key="3">
    <source>
        <dbReference type="Google" id="ProtNLM"/>
    </source>
</evidence>
<comment type="caution">
    <text evidence="1">The sequence shown here is derived from an EMBL/GenBank/DDBJ whole genome shotgun (WGS) entry which is preliminary data.</text>
</comment>
<reference evidence="1 2" key="1">
    <citation type="journal article" date="2018" name="G3 (Bethesda)">
        <title>Phylogenetic and Phylogenomic Definition of Rhizopus Species.</title>
        <authorList>
            <person name="Gryganskyi A.P."/>
            <person name="Golan J."/>
            <person name="Dolatabadi S."/>
            <person name="Mondo S."/>
            <person name="Robb S."/>
            <person name="Idnurm A."/>
            <person name="Muszewska A."/>
            <person name="Steczkiewicz K."/>
            <person name="Masonjones S."/>
            <person name="Liao H.L."/>
            <person name="Gajdeczka M.T."/>
            <person name="Anike F."/>
            <person name="Vuek A."/>
            <person name="Anishchenko I.M."/>
            <person name="Voigt K."/>
            <person name="de Hoog G.S."/>
            <person name="Smith M.E."/>
            <person name="Heitman J."/>
            <person name="Vilgalys R."/>
            <person name="Stajich J.E."/>
        </authorList>
    </citation>
    <scope>NUCLEOTIDE SEQUENCE [LARGE SCALE GENOMIC DNA]</scope>
    <source>
        <strain evidence="1 2">LSU 92-RS-03</strain>
    </source>
</reference>
<keyword evidence="2" id="KW-1185">Reference proteome</keyword>
<name>A0A367IPQ5_RHIST</name>
<evidence type="ECO:0000313" key="2">
    <source>
        <dbReference type="Proteomes" id="UP000253551"/>
    </source>
</evidence>
<dbReference type="EMBL" id="PJQM01006456">
    <property type="protein sequence ID" value="RCH79645.1"/>
    <property type="molecule type" value="Genomic_DNA"/>
</dbReference>
<sequence length="171" mass="18912">MDYDDTFFSAPVRYAVEELDSDEELEMDTQEKTIHTNVDASMTDITLVLGPTGPGQVYIDSLSDLTKVGTITCSAQDKEETKATVLQSLDHSILYISFSQTIVVEETVQYTKSVLNHFKGKLSKVIILDSFAHENDLTPPTLRVLQSSISPILKSLTQYEIPHMVTGLPAA</sequence>
<evidence type="ECO:0000313" key="1">
    <source>
        <dbReference type="EMBL" id="RCH79645.1"/>
    </source>
</evidence>
<dbReference type="OrthoDB" id="17536at2759"/>
<proteinExistence type="predicted"/>
<protein>
    <recommendedName>
        <fullName evidence="3">Proteasome assembly chaperone 1</fullName>
    </recommendedName>
</protein>
<gene>
    <name evidence="1" type="ORF">CU098_001194</name>
</gene>
<accession>A0A367IPQ5</accession>
<dbReference type="Proteomes" id="UP000253551">
    <property type="component" value="Unassembled WGS sequence"/>
</dbReference>